<dbReference type="EMBL" id="MDGQ01000005">
    <property type="protein sequence ID" value="OEK04771.1"/>
    <property type="molecule type" value="Genomic_DNA"/>
</dbReference>
<keyword evidence="5 6" id="KW-0472">Membrane</keyword>
<feature type="transmembrane region" description="Helical" evidence="6">
    <location>
        <begin position="716"/>
        <end position="742"/>
    </location>
</feature>
<feature type="domain" description="MacB-like periplasmic core" evidence="8">
    <location>
        <begin position="20"/>
        <end position="208"/>
    </location>
</feature>
<evidence type="ECO:0000259" key="8">
    <source>
        <dbReference type="Pfam" id="PF12704"/>
    </source>
</evidence>
<dbReference type="Pfam" id="PF02687">
    <property type="entry name" value="FtsX"/>
    <property type="match status" value="2"/>
</dbReference>
<dbReference type="InterPro" id="IPR025857">
    <property type="entry name" value="MacB_PCD"/>
</dbReference>
<name>A0A1E5T078_9BACT</name>
<comment type="subcellular location">
    <subcellularLocation>
        <location evidence="1">Cell membrane</location>
        <topology evidence="1">Multi-pass membrane protein</topology>
    </subcellularLocation>
</comment>
<organism evidence="9 10">
    <name type="scientific">Roseivirga misakiensis</name>
    <dbReference type="NCBI Taxonomy" id="1563681"/>
    <lineage>
        <taxon>Bacteria</taxon>
        <taxon>Pseudomonadati</taxon>
        <taxon>Bacteroidota</taxon>
        <taxon>Cytophagia</taxon>
        <taxon>Cytophagales</taxon>
        <taxon>Roseivirgaceae</taxon>
        <taxon>Roseivirga</taxon>
    </lineage>
</organism>
<feature type="transmembrane region" description="Helical" evidence="6">
    <location>
        <begin position="387"/>
        <end position="410"/>
    </location>
</feature>
<dbReference type="PANTHER" id="PTHR30572:SF18">
    <property type="entry name" value="ABC-TYPE MACROLIDE FAMILY EXPORT SYSTEM PERMEASE COMPONENT 2"/>
    <property type="match status" value="1"/>
</dbReference>
<dbReference type="STRING" id="1563681.BFP71_15100"/>
<keyword evidence="4 6" id="KW-1133">Transmembrane helix</keyword>
<dbReference type="PROSITE" id="PS51257">
    <property type="entry name" value="PROKAR_LIPOPROTEIN"/>
    <property type="match status" value="1"/>
</dbReference>
<reference evidence="9 10" key="1">
    <citation type="submission" date="2016-08" db="EMBL/GenBank/DDBJ databases">
        <title>Draft genome of Fabibacter sp. strain SK-8.</title>
        <authorList>
            <person name="Wong S.-K."/>
            <person name="Hamasaki K."/>
            <person name="Yoshizawa S."/>
        </authorList>
    </citation>
    <scope>NUCLEOTIDE SEQUENCE [LARGE SCALE GENOMIC DNA]</scope>
    <source>
        <strain evidence="9 10">SK-8</strain>
    </source>
</reference>
<dbReference type="RefSeq" id="WP_069836276.1">
    <property type="nucleotide sequence ID" value="NZ_MDGQ01000005.1"/>
</dbReference>
<evidence type="ECO:0000256" key="2">
    <source>
        <dbReference type="ARBA" id="ARBA00022475"/>
    </source>
</evidence>
<evidence type="ECO:0000256" key="3">
    <source>
        <dbReference type="ARBA" id="ARBA00022692"/>
    </source>
</evidence>
<keyword evidence="2" id="KW-1003">Cell membrane</keyword>
<feature type="domain" description="ABC3 transporter permease C-terminal" evidence="7">
    <location>
        <begin position="675"/>
        <end position="788"/>
    </location>
</feature>
<dbReference type="Proteomes" id="UP000095552">
    <property type="component" value="Unassembled WGS sequence"/>
</dbReference>
<feature type="transmembrane region" description="Helical" evidence="6">
    <location>
        <begin position="672"/>
        <end position="695"/>
    </location>
</feature>
<accession>A0A1E5T078</accession>
<dbReference type="InterPro" id="IPR003838">
    <property type="entry name" value="ABC3_permease_C"/>
</dbReference>
<feature type="transmembrane region" description="Helical" evidence="6">
    <location>
        <begin position="344"/>
        <end position="367"/>
    </location>
</feature>
<proteinExistence type="predicted"/>
<evidence type="ECO:0000256" key="5">
    <source>
        <dbReference type="ARBA" id="ARBA00023136"/>
    </source>
</evidence>
<sequence>MLKNYAKTTLRFFWKNKSYSLINILGLSVGMACFIMLTLFVQNEFSFDEHYSDKDRIFQVYLKDSSSTRSEYYMQTMAPTGPLFEEMVPEIKETIRFGRMSDKVLKTVQGEKYPVDGIYYTDAEVFDFFSIPLLVGSKEDALSTKENLVISKQEAIRLFGDVQAAVNKEVEIVDFGRLIVSGVFEDLKHNSHLDFDYLISFENADKAMGMNPDLIGSSGRKTPSVQDWGVVSAFPLYVKLKEGSFKKETIALKLQEAIRPHRPSDLVKLVPINEVYFSELNKAYFDRKGEASNAQLYLIIAFIILGVAVINYMNMATARHAKRAKEVGIRKTVGGYRFQIAAQFFIESMFMTGISLLVAICITEVSLPALNSFIGKELGIAYEAIETYFLLVSFVLIVGALSGIYPSLYLSKFNPIQVLSGSVSGGTRGASFRKVLVGFQFFVCLGLIGVTTIVYSQFNYMQSLDLGFDKDQVLGVPLHDKNLKDNYAIFKDQLLKNPEIMAASGVSYSVFNGNMSLFADIEGFEESQTISYMTVESDFLKTMDIGVKVGVPFDQMEDSQRKSAMFVNEIAVEKFGWDSPLDQKLFGASITGVVNDFLYGSAKNVIAPAAMLVSEKDFNHVYIKINGGDVKAALSHIQGAFESFSKDYPFEFKFLDDHFAEKYAQEKKLSDVFSIFSLLAIFVAGLGIFGLSIFMAEQRIKEIGIRKILGASVSHIIWILNSSVTRLMILVAVVTLPVVYYVMSDWLATFAFHISLNTLTLIAPLIFLLVIVWAILAFQSYKSATTNPINSLRTE</sequence>
<feature type="transmembrane region" description="Helical" evidence="6">
    <location>
        <begin position="754"/>
        <end position="778"/>
    </location>
</feature>
<keyword evidence="10" id="KW-1185">Reference proteome</keyword>
<dbReference type="GO" id="GO:0005886">
    <property type="term" value="C:plasma membrane"/>
    <property type="evidence" value="ECO:0007669"/>
    <property type="project" value="UniProtKB-SubCell"/>
</dbReference>
<protein>
    <recommendedName>
        <fullName evidence="11">ABC transporter permease</fullName>
    </recommendedName>
</protein>
<gene>
    <name evidence="9" type="ORF">BFP71_15100</name>
</gene>
<dbReference type="PANTHER" id="PTHR30572">
    <property type="entry name" value="MEMBRANE COMPONENT OF TRANSPORTER-RELATED"/>
    <property type="match status" value="1"/>
</dbReference>
<dbReference type="AlphaFoldDB" id="A0A1E5T078"/>
<feature type="transmembrane region" description="Helical" evidence="6">
    <location>
        <begin position="21"/>
        <end position="41"/>
    </location>
</feature>
<dbReference type="OrthoDB" id="973676at2"/>
<evidence type="ECO:0000313" key="10">
    <source>
        <dbReference type="Proteomes" id="UP000095552"/>
    </source>
</evidence>
<dbReference type="InterPro" id="IPR050250">
    <property type="entry name" value="Macrolide_Exporter_MacB"/>
</dbReference>
<keyword evidence="3 6" id="KW-0812">Transmembrane</keyword>
<evidence type="ECO:0000313" key="9">
    <source>
        <dbReference type="EMBL" id="OEK04771.1"/>
    </source>
</evidence>
<evidence type="ECO:0000259" key="7">
    <source>
        <dbReference type="Pfam" id="PF02687"/>
    </source>
</evidence>
<feature type="transmembrane region" description="Helical" evidence="6">
    <location>
        <begin position="294"/>
        <end position="313"/>
    </location>
</feature>
<feature type="transmembrane region" description="Helical" evidence="6">
    <location>
        <begin position="435"/>
        <end position="455"/>
    </location>
</feature>
<evidence type="ECO:0000256" key="1">
    <source>
        <dbReference type="ARBA" id="ARBA00004651"/>
    </source>
</evidence>
<dbReference type="Pfam" id="PF12704">
    <property type="entry name" value="MacB_PCD"/>
    <property type="match status" value="1"/>
</dbReference>
<evidence type="ECO:0008006" key="11">
    <source>
        <dbReference type="Google" id="ProtNLM"/>
    </source>
</evidence>
<comment type="caution">
    <text evidence="9">The sequence shown here is derived from an EMBL/GenBank/DDBJ whole genome shotgun (WGS) entry which is preliminary data.</text>
</comment>
<feature type="domain" description="ABC3 transporter permease C-terminal" evidence="7">
    <location>
        <begin position="299"/>
        <end position="415"/>
    </location>
</feature>
<dbReference type="GO" id="GO:0022857">
    <property type="term" value="F:transmembrane transporter activity"/>
    <property type="evidence" value="ECO:0007669"/>
    <property type="project" value="TreeGrafter"/>
</dbReference>
<evidence type="ECO:0000256" key="4">
    <source>
        <dbReference type="ARBA" id="ARBA00022989"/>
    </source>
</evidence>
<evidence type="ECO:0000256" key="6">
    <source>
        <dbReference type="SAM" id="Phobius"/>
    </source>
</evidence>